<dbReference type="EMBL" id="CVRI01000043">
    <property type="protein sequence ID" value="CRK96336.1"/>
    <property type="molecule type" value="Genomic_DNA"/>
</dbReference>
<reference evidence="1 2" key="1">
    <citation type="submission" date="2015-04" db="EMBL/GenBank/DDBJ databases">
        <authorList>
            <person name="Syromyatnikov M.Y."/>
            <person name="Popov V.N."/>
        </authorList>
    </citation>
    <scope>NUCLEOTIDE SEQUENCE [LARGE SCALE GENOMIC DNA]</scope>
</reference>
<proteinExistence type="predicted"/>
<gene>
    <name evidence="1" type="ORF">CLUMA_CG009755</name>
</gene>
<organism evidence="1 2">
    <name type="scientific">Clunio marinus</name>
    <dbReference type="NCBI Taxonomy" id="568069"/>
    <lineage>
        <taxon>Eukaryota</taxon>
        <taxon>Metazoa</taxon>
        <taxon>Ecdysozoa</taxon>
        <taxon>Arthropoda</taxon>
        <taxon>Hexapoda</taxon>
        <taxon>Insecta</taxon>
        <taxon>Pterygota</taxon>
        <taxon>Neoptera</taxon>
        <taxon>Endopterygota</taxon>
        <taxon>Diptera</taxon>
        <taxon>Nematocera</taxon>
        <taxon>Chironomoidea</taxon>
        <taxon>Chironomidae</taxon>
        <taxon>Clunio</taxon>
    </lineage>
</organism>
<evidence type="ECO:0000313" key="1">
    <source>
        <dbReference type="EMBL" id="CRK96336.1"/>
    </source>
</evidence>
<protein>
    <submittedName>
        <fullName evidence="1">CLUMA_CG009755, isoform A</fullName>
    </submittedName>
</protein>
<dbReference type="Proteomes" id="UP000183832">
    <property type="component" value="Unassembled WGS sequence"/>
</dbReference>
<evidence type="ECO:0000313" key="2">
    <source>
        <dbReference type="Proteomes" id="UP000183832"/>
    </source>
</evidence>
<dbReference type="AlphaFoldDB" id="A0A1J1I7U6"/>
<keyword evidence="2" id="KW-1185">Reference proteome</keyword>
<accession>A0A1J1I7U6</accession>
<sequence>MNRFRNVDSRLNIQIQIEIGFVKLNKLEYAELHSFMTLFADCRDLVNFQFNIHRYKTRPQQKLVDGHDA</sequence>
<name>A0A1J1I7U6_9DIPT</name>